<dbReference type="Pfam" id="PF01161">
    <property type="entry name" value="PBP"/>
    <property type="match status" value="1"/>
</dbReference>
<dbReference type="CDD" id="cd00865">
    <property type="entry name" value="PEBP_bact_arch"/>
    <property type="match status" value="1"/>
</dbReference>
<dbReference type="NCBIfam" id="TIGR00481">
    <property type="entry name" value="YbhB/YbcL family Raf kinase inhibitor-like protein"/>
    <property type="match status" value="1"/>
</dbReference>
<proteinExistence type="predicted"/>
<dbReference type="InterPro" id="IPR005247">
    <property type="entry name" value="YbhB_YbcL/LppC-like"/>
</dbReference>
<dbReference type="STRING" id="128403.WA1_06265"/>
<dbReference type="Gene3D" id="3.90.280.10">
    <property type="entry name" value="PEBP-like"/>
    <property type="match status" value="1"/>
</dbReference>
<reference evidence="1 2" key="1">
    <citation type="journal article" date="2013" name="Genome Biol. Evol.">
        <title>Genomes of Stigonematalean cyanobacteria (subsection V) and the evolution of oxygenic photosynthesis from prokaryotes to plastids.</title>
        <authorList>
            <person name="Dagan T."/>
            <person name="Roettger M."/>
            <person name="Stucken K."/>
            <person name="Landan G."/>
            <person name="Koch R."/>
            <person name="Major P."/>
            <person name="Gould S.B."/>
            <person name="Goremykin V.V."/>
            <person name="Rippka R."/>
            <person name="Tandeau de Marsac N."/>
            <person name="Gugger M."/>
            <person name="Lockhart P.J."/>
            <person name="Allen J.F."/>
            <person name="Brune I."/>
            <person name="Maus I."/>
            <person name="Puhler A."/>
            <person name="Martin W.F."/>
        </authorList>
    </citation>
    <scope>NUCLEOTIDE SEQUENCE [LARGE SCALE GENOMIC DNA]</scope>
    <source>
        <strain evidence="1 2">PCC 7110</strain>
    </source>
</reference>
<evidence type="ECO:0000313" key="1">
    <source>
        <dbReference type="EMBL" id="KYC35427.1"/>
    </source>
</evidence>
<dbReference type="PANTHER" id="PTHR30289">
    <property type="entry name" value="UNCHARACTERIZED PROTEIN YBCL-RELATED"/>
    <property type="match status" value="1"/>
</dbReference>
<dbReference type="EMBL" id="ANNX02000051">
    <property type="protein sequence ID" value="KYC35427.1"/>
    <property type="molecule type" value="Genomic_DNA"/>
</dbReference>
<protein>
    <submittedName>
        <fullName evidence="1">Phospholipid-binding protein</fullName>
    </submittedName>
</protein>
<dbReference type="AlphaFoldDB" id="A0A139WSP3"/>
<keyword evidence="2" id="KW-1185">Reference proteome</keyword>
<dbReference type="PANTHER" id="PTHR30289:SF1">
    <property type="entry name" value="PEBP (PHOSPHATIDYLETHANOLAMINE-BINDING PROTEIN) FAMILY PROTEIN"/>
    <property type="match status" value="1"/>
</dbReference>
<dbReference type="InterPro" id="IPR036610">
    <property type="entry name" value="PEBP-like_sf"/>
</dbReference>
<dbReference type="Proteomes" id="UP000076925">
    <property type="component" value="Unassembled WGS sequence"/>
</dbReference>
<gene>
    <name evidence="1" type="ORF">WA1_06265</name>
</gene>
<dbReference type="InterPro" id="IPR008914">
    <property type="entry name" value="PEBP"/>
</dbReference>
<dbReference type="RefSeq" id="WP_017749631.1">
    <property type="nucleotide sequence ID" value="NZ_KQ976354.1"/>
</dbReference>
<dbReference type="OrthoDB" id="9797506at2"/>
<name>A0A139WSP3_9CYAN</name>
<organism evidence="1 2">
    <name type="scientific">Scytonema hofmannii PCC 7110</name>
    <dbReference type="NCBI Taxonomy" id="128403"/>
    <lineage>
        <taxon>Bacteria</taxon>
        <taxon>Bacillati</taxon>
        <taxon>Cyanobacteriota</taxon>
        <taxon>Cyanophyceae</taxon>
        <taxon>Nostocales</taxon>
        <taxon>Scytonemataceae</taxon>
        <taxon>Scytonema</taxon>
    </lineage>
</organism>
<evidence type="ECO:0000313" key="2">
    <source>
        <dbReference type="Proteomes" id="UP000076925"/>
    </source>
</evidence>
<sequence>MALNIKDLRIASPAFSSLDRIPKHYTALGDNVSPPLEWSGLPPKTQQLALICHDPDAPLPYGFTHWVLYGIPPTVSQLAEASDSKFIEGMNSSDKPGYTGPMPPEGHGLHHYYFWLYALDTELDLKPGLNCQQLLDAIANHVIEQARLVGVYER</sequence>
<dbReference type="SUPFAM" id="SSF49777">
    <property type="entry name" value="PEBP-like"/>
    <property type="match status" value="1"/>
</dbReference>
<accession>A0A139WSP3</accession>
<comment type="caution">
    <text evidence="1">The sequence shown here is derived from an EMBL/GenBank/DDBJ whole genome shotgun (WGS) entry which is preliminary data.</text>
</comment>